<organism evidence="8 9">
    <name type="scientific">Paenibacillus athensensis</name>
    <dbReference type="NCBI Taxonomy" id="1967502"/>
    <lineage>
        <taxon>Bacteria</taxon>
        <taxon>Bacillati</taxon>
        <taxon>Bacillota</taxon>
        <taxon>Bacilli</taxon>
        <taxon>Bacillales</taxon>
        <taxon>Paenibacillaceae</taxon>
        <taxon>Paenibacillus</taxon>
    </lineage>
</organism>
<dbReference type="Gene3D" id="3.40.190.10">
    <property type="entry name" value="Periplasmic binding protein-like II"/>
    <property type="match status" value="2"/>
</dbReference>
<dbReference type="EMBL" id="MYFO01000002">
    <property type="protein sequence ID" value="TFE91289.1"/>
    <property type="molecule type" value="Genomic_DNA"/>
</dbReference>
<feature type="signal peptide" evidence="7">
    <location>
        <begin position="1"/>
        <end position="22"/>
    </location>
</feature>
<keyword evidence="5" id="KW-0449">Lipoprotein</keyword>
<sequence length="452" mass="49217">MRIRTVTMIVLLAGLVGLTGCSGGSTLTPPGKADAATSAAGRGGPKEGVTGQGAGQAEDEVRGTVRFVTNRVDLVNDGTYDKYEAAFKMRYPAVNDVVFEPIANYESDIRIRLTTGEAQDVLLIPGNIAQSNLGDFFEPLNDLAGELGDLYFKDIRAYQGNTYGIVSGVSTEGVVYNKHAFAKAGIDEVPQTLDAFYEACRKLKAAGMIPMYINYGAQWPMKQWGEGLASYMSGSPDYLNNMSGTDTPFRIDNAFGQALGIVRTLIQRGYVEKDLSSNLWEASKLEVASGQAGMYFLGNWIIPQLVSAGAFSGDIGYFPMPYDNSGRYYAPLNADWFYAISKSSPNKAAAKAWIRFMVEDSGFAESAGFIPPQKNRQPTLPQLDEFKSYHPTFVETVATSGEWNAIGNKAKIDFWSGGYIQKLVAAPDLKAAFDELNARWAAARRQVQQQTP</sequence>
<evidence type="ECO:0000256" key="2">
    <source>
        <dbReference type="ARBA" id="ARBA00022729"/>
    </source>
</evidence>
<dbReference type="RefSeq" id="WP_134749259.1">
    <property type="nucleotide sequence ID" value="NZ_MYFO02000004.1"/>
</dbReference>
<evidence type="ECO:0000256" key="7">
    <source>
        <dbReference type="SAM" id="SignalP"/>
    </source>
</evidence>
<keyword evidence="2 7" id="KW-0732">Signal</keyword>
<reference evidence="8 9" key="1">
    <citation type="submission" date="2017-03" db="EMBL/GenBank/DDBJ databases">
        <title>Isolation of Levoglucosan Utilizing Bacteria.</title>
        <authorList>
            <person name="Arya A.S."/>
        </authorList>
    </citation>
    <scope>NUCLEOTIDE SEQUENCE [LARGE SCALE GENOMIC DNA]</scope>
    <source>
        <strain evidence="8 9">MEC069</strain>
    </source>
</reference>
<dbReference type="PANTHER" id="PTHR43649:SF33">
    <property type="entry name" value="POLYGALACTURONAN_RHAMNOGALACTURONAN-BINDING PROTEIN YTCQ"/>
    <property type="match status" value="1"/>
</dbReference>
<comment type="caution">
    <text evidence="8">The sequence shown here is derived from an EMBL/GenBank/DDBJ whole genome shotgun (WGS) entry which is preliminary data.</text>
</comment>
<dbReference type="Proteomes" id="UP000298246">
    <property type="component" value="Unassembled WGS sequence"/>
</dbReference>
<accession>A0A4Y8QAI6</accession>
<dbReference type="PROSITE" id="PS51257">
    <property type="entry name" value="PROKAR_LIPOPROTEIN"/>
    <property type="match status" value="1"/>
</dbReference>
<name>A0A4Y8QAI6_9BACL</name>
<proteinExistence type="predicted"/>
<evidence type="ECO:0000313" key="8">
    <source>
        <dbReference type="EMBL" id="TFE91289.1"/>
    </source>
</evidence>
<evidence type="ECO:0000256" key="6">
    <source>
        <dbReference type="SAM" id="MobiDB-lite"/>
    </source>
</evidence>
<keyword evidence="4" id="KW-0564">Palmitate</keyword>
<dbReference type="PANTHER" id="PTHR43649">
    <property type="entry name" value="ARABINOSE-BINDING PROTEIN-RELATED"/>
    <property type="match status" value="1"/>
</dbReference>
<dbReference type="OrthoDB" id="2060074at2"/>
<dbReference type="Pfam" id="PF01547">
    <property type="entry name" value="SBP_bac_1"/>
    <property type="match status" value="1"/>
</dbReference>
<evidence type="ECO:0000313" key="9">
    <source>
        <dbReference type="Proteomes" id="UP000298246"/>
    </source>
</evidence>
<dbReference type="InterPro" id="IPR006059">
    <property type="entry name" value="SBP"/>
</dbReference>
<evidence type="ECO:0000256" key="5">
    <source>
        <dbReference type="ARBA" id="ARBA00023288"/>
    </source>
</evidence>
<protein>
    <submittedName>
        <fullName evidence="8">ABC transporter substrate-binding protein</fullName>
    </submittedName>
</protein>
<feature type="chain" id="PRO_5039124158" evidence="7">
    <location>
        <begin position="23"/>
        <end position="452"/>
    </location>
</feature>
<keyword evidence="9" id="KW-1185">Reference proteome</keyword>
<feature type="region of interest" description="Disordered" evidence="6">
    <location>
        <begin position="29"/>
        <end position="58"/>
    </location>
</feature>
<evidence type="ECO:0000256" key="1">
    <source>
        <dbReference type="ARBA" id="ARBA00022475"/>
    </source>
</evidence>
<dbReference type="SUPFAM" id="SSF53850">
    <property type="entry name" value="Periplasmic binding protein-like II"/>
    <property type="match status" value="1"/>
</dbReference>
<dbReference type="AlphaFoldDB" id="A0A4Y8QAI6"/>
<gene>
    <name evidence="8" type="ORF">B5M42_02255</name>
</gene>
<evidence type="ECO:0000256" key="4">
    <source>
        <dbReference type="ARBA" id="ARBA00023139"/>
    </source>
</evidence>
<evidence type="ECO:0000256" key="3">
    <source>
        <dbReference type="ARBA" id="ARBA00023136"/>
    </source>
</evidence>
<dbReference type="InterPro" id="IPR050490">
    <property type="entry name" value="Bact_solute-bd_prot1"/>
</dbReference>
<keyword evidence="3" id="KW-0472">Membrane</keyword>
<keyword evidence="1" id="KW-1003">Cell membrane</keyword>